<dbReference type="Proteomes" id="UP000789390">
    <property type="component" value="Unassembled WGS sequence"/>
</dbReference>
<keyword evidence="1" id="KW-0472">Membrane</keyword>
<evidence type="ECO:0000256" key="1">
    <source>
        <dbReference type="SAM" id="Phobius"/>
    </source>
</evidence>
<evidence type="ECO:0000313" key="3">
    <source>
        <dbReference type="Proteomes" id="UP000789390"/>
    </source>
</evidence>
<evidence type="ECO:0000313" key="2">
    <source>
        <dbReference type="EMBL" id="CAH0104292.1"/>
    </source>
</evidence>
<organism evidence="2 3">
    <name type="scientific">Daphnia galeata</name>
    <dbReference type="NCBI Taxonomy" id="27404"/>
    <lineage>
        <taxon>Eukaryota</taxon>
        <taxon>Metazoa</taxon>
        <taxon>Ecdysozoa</taxon>
        <taxon>Arthropoda</taxon>
        <taxon>Crustacea</taxon>
        <taxon>Branchiopoda</taxon>
        <taxon>Diplostraca</taxon>
        <taxon>Cladocera</taxon>
        <taxon>Anomopoda</taxon>
        <taxon>Daphniidae</taxon>
        <taxon>Daphnia</taxon>
    </lineage>
</organism>
<name>A0A8J2WH92_9CRUS</name>
<sequence length="94" mass="10548">MENQVPGFDAIIIKLVEWGFHFNGSQKRGAAVIAARKLSSSMSAAIPRLDHRTDWGRGINGCFFGWLYILLLELCIISPVRCNKGQWEMVQVAI</sequence>
<dbReference type="GO" id="GO:0016616">
    <property type="term" value="F:oxidoreductase activity, acting on the CH-OH group of donors, NAD or NADP as acceptor"/>
    <property type="evidence" value="ECO:0007669"/>
    <property type="project" value="InterPro"/>
</dbReference>
<accession>A0A8J2WH92</accession>
<dbReference type="OrthoDB" id="4069699at2759"/>
<keyword evidence="1" id="KW-0812">Transmembrane</keyword>
<feature type="transmembrane region" description="Helical" evidence="1">
    <location>
        <begin position="58"/>
        <end position="80"/>
    </location>
</feature>
<dbReference type="EMBL" id="CAKKLH010000135">
    <property type="protein sequence ID" value="CAH0104292.1"/>
    <property type="molecule type" value="Genomic_DNA"/>
</dbReference>
<reference evidence="2" key="1">
    <citation type="submission" date="2021-11" db="EMBL/GenBank/DDBJ databases">
        <authorList>
            <person name="Schell T."/>
        </authorList>
    </citation>
    <scope>NUCLEOTIDE SEQUENCE</scope>
    <source>
        <strain evidence="2">M5</strain>
    </source>
</reference>
<dbReference type="AlphaFoldDB" id="A0A8J2WH92"/>
<dbReference type="Gene3D" id="3.90.110.10">
    <property type="entry name" value="Lactate dehydrogenase/glycoside hydrolase, family 4, C-terminal"/>
    <property type="match status" value="1"/>
</dbReference>
<gene>
    <name evidence="2" type="ORF">DGAL_LOCUS7059</name>
</gene>
<dbReference type="InterPro" id="IPR015955">
    <property type="entry name" value="Lactate_DH/Glyco_Ohase_4_C"/>
</dbReference>
<proteinExistence type="predicted"/>
<dbReference type="SUPFAM" id="SSF56327">
    <property type="entry name" value="LDH C-terminal domain-like"/>
    <property type="match status" value="1"/>
</dbReference>
<keyword evidence="3" id="KW-1185">Reference proteome</keyword>
<keyword evidence="1" id="KW-1133">Transmembrane helix</keyword>
<comment type="caution">
    <text evidence="2">The sequence shown here is derived from an EMBL/GenBank/DDBJ whole genome shotgun (WGS) entry which is preliminary data.</text>
</comment>
<protein>
    <submittedName>
        <fullName evidence="2">Uncharacterized protein</fullName>
    </submittedName>
</protein>